<evidence type="ECO:0000256" key="1">
    <source>
        <dbReference type="SAM" id="MobiDB-lite"/>
    </source>
</evidence>
<dbReference type="EMBL" id="RBAN01000002">
    <property type="protein sequence ID" value="RKN55390.1"/>
    <property type="molecule type" value="Genomic_DNA"/>
</dbReference>
<sequence>MVRLRCRLSIPGSSGRTDRHRLHRGGDRDANRPLAHQQSPRICSHSYSISREAVSATAFDSGCEQRPREHNHPSWDQRRAIHGQ</sequence>
<reference evidence="2 3" key="1">
    <citation type="journal article" date="2015" name="Int. J. Syst. Evol. Microbiol.">
        <title>Micromonospora costi sp. nov., isolated from a leaf of Costus speciosus.</title>
        <authorList>
            <person name="Thawai C."/>
        </authorList>
    </citation>
    <scope>NUCLEOTIDE SEQUENCE [LARGE SCALE GENOMIC DNA]</scope>
    <source>
        <strain evidence="2 3">CS1-12</strain>
    </source>
</reference>
<name>A0A3B0A4L6_9ACTN</name>
<protein>
    <submittedName>
        <fullName evidence="2">Uncharacterized protein</fullName>
    </submittedName>
</protein>
<evidence type="ECO:0000313" key="2">
    <source>
        <dbReference type="EMBL" id="RKN55390.1"/>
    </source>
</evidence>
<gene>
    <name evidence="2" type="ORF">D7193_12055</name>
</gene>
<accession>A0A3B0A4L6</accession>
<organism evidence="2 3">
    <name type="scientific">Micromonospora costi</name>
    <dbReference type="NCBI Taxonomy" id="1530042"/>
    <lineage>
        <taxon>Bacteria</taxon>
        <taxon>Bacillati</taxon>
        <taxon>Actinomycetota</taxon>
        <taxon>Actinomycetes</taxon>
        <taxon>Micromonosporales</taxon>
        <taxon>Micromonosporaceae</taxon>
        <taxon>Micromonospora</taxon>
    </lineage>
</organism>
<dbReference type="AlphaFoldDB" id="A0A3B0A4L6"/>
<keyword evidence="3" id="KW-1185">Reference proteome</keyword>
<feature type="compositionally biased region" description="Polar residues" evidence="1">
    <location>
        <begin position="36"/>
        <end position="45"/>
    </location>
</feature>
<feature type="region of interest" description="Disordered" evidence="1">
    <location>
        <begin position="58"/>
        <end position="84"/>
    </location>
</feature>
<evidence type="ECO:0000313" key="3">
    <source>
        <dbReference type="Proteomes" id="UP000279968"/>
    </source>
</evidence>
<dbReference type="Proteomes" id="UP000279968">
    <property type="component" value="Unassembled WGS sequence"/>
</dbReference>
<proteinExistence type="predicted"/>
<comment type="caution">
    <text evidence="2">The sequence shown here is derived from an EMBL/GenBank/DDBJ whole genome shotgun (WGS) entry which is preliminary data.</text>
</comment>
<feature type="region of interest" description="Disordered" evidence="1">
    <location>
        <begin position="1"/>
        <end position="45"/>
    </location>
</feature>
<feature type="compositionally biased region" description="Basic and acidic residues" evidence="1">
    <location>
        <begin position="63"/>
        <end position="84"/>
    </location>
</feature>